<dbReference type="SUPFAM" id="SSF57302">
    <property type="entry name" value="Snake toxin-like"/>
    <property type="match status" value="1"/>
</dbReference>
<reference evidence="2 3" key="1">
    <citation type="submission" date="2013-11" db="EMBL/GenBank/DDBJ databases">
        <title>Draft genome of the bovine lungworm Dictyocaulus viviparus.</title>
        <authorList>
            <person name="Mitreva M."/>
        </authorList>
    </citation>
    <scope>NUCLEOTIDE SEQUENCE [LARGE SCALE GENOMIC DNA]</scope>
    <source>
        <strain evidence="2 3">HannoverDv2000</strain>
    </source>
</reference>
<organism evidence="2 3">
    <name type="scientific">Dictyocaulus viviparus</name>
    <name type="common">Bovine lungworm</name>
    <dbReference type="NCBI Taxonomy" id="29172"/>
    <lineage>
        <taxon>Eukaryota</taxon>
        <taxon>Metazoa</taxon>
        <taxon>Ecdysozoa</taxon>
        <taxon>Nematoda</taxon>
        <taxon>Chromadorea</taxon>
        <taxon>Rhabditida</taxon>
        <taxon>Rhabditina</taxon>
        <taxon>Rhabditomorpha</taxon>
        <taxon>Strongyloidea</taxon>
        <taxon>Metastrongylidae</taxon>
        <taxon>Dictyocaulus</taxon>
    </lineage>
</organism>
<dbReference type="STRING" id="29172.A0A0D8Y9T3"/>
<evidence type="ECO:0000313" key="2">
    <source>
        <dbReference type="EMBL" id="KJH52962.1"/>
    </source>
</evidence>
<feature type="region of interest" description="Disordered" evidence="1">
    <location>
        <begin position="95"/>
        <end position="114"/>
    </location>
</feature>
<gene>
    <name evidence="2" type="ORF">DICVIV_00831</name>
</gene>
<accession>A0A0D8Y9T3</accession>
<reference evidence="3" key="2">
    <citation type="journal article" date="2016" name="Sci. Rep.">
        <title>Dictyocaulus viviparus genome, variome and transcriptome elucidate lungworm biology and support future intervention.</title>
        <authorList>
            <person name="McNulty S.N."/>
            <person name="Strube C."/>
            <person name="Rosa B.A."/>
            <person name="Martin J.C."/>
            <person name="Tyagi R."/>
            <person name="Choi Y.J."/>
            <person name="Wang Q."/>
            <person name="Hallsworth Pepin K."/>
            <person name="Zhang X."/>
            <person name="Ozersky P."/>
            <person name="Wilson R.K."/>
            <person name="Sternberg P.W."/>
            <person name="Gasser R.B."/>
            <person name="Mitreva M."/>
        </authorList>
    </citation>
    <scope>NUCLEOTIDE SEQUENCE [LARGE SCALE GENOMIC DNA]</scope>
    <source>
        <strain evidence="3">HannoverDv2000</strain>
    </source>
</reference>
<evidence type="ECO:0000256" key="1">
    <source>
        <dbReference type="SAM" id="MobiDB-lite"/>
    </source>
</evidence>
<feature type="compositionally biased region" description="Polar residues" evidence="1">
    <location>
        <begin position="97"/>
        <end position="106"/>
    </location>
</feature>
<keyword evidence="3" id="KW-1185">Reference proteome</keyword>
<dbReference type="PANTHER" id="PTHR21749">
    <property type="entry name" value="PRION-LIKE- Q/N-RICH -DOMAIN-BEARING PROTEIN PROTEIN 24"/>
    <property type="match status" value="1"/>
</dbReference>
<dbReference type="EMBL" id="KN716157">
    <property type="protein sequence ID" value="KJH52962.1"/>
    <property type="molecule type" value="Genomic_DNA"/>
</dbReference>
<dbReference type="AlphaFoldDB" id="A0A0D8Y9T3"/>
<proteinExistence type="predicted"/>
<protein>
    <submittedName>
        <fullName evidence="2">Uncharacterized protein</fullName>
    </submittedName>
</protein>
<dbReference type="PANTHER" id="PTHR21749:SF4">
    <property type="entry name" value="PRION-LIKE-(Q_N-RICH)-DOMAIN-BEARING PROTEIN"/>
    <property type="match status" value="1"/>
</dbReference>
<dbReference type="OrthoDB" id="5847782at2759"/>
<dbReference type="InterPro" id="IPR045860">
    <property type="entry name" value="Snake_toxin-like_sf"/>
</dbReference>
<name>A0A0D8Y9T3_DICVI</name>
<sequence length="114" mass="13225">MTASASSLIDVVKAGCSLWRCMLARDKCISTVFQKIPISLCCCSTDRCNIEQKQDFRQQVNVWNMQPDQNEFELIQNWTREEMVHKFHSTNLDDDLSATSRGYQNNETEEIQMP</sequence>
<evidence type="ECO:0000313" key="3">
    <source>
        <dbReference type="Proteomes" id="UP000053766"/>
    </source>
</evidence>
<dbReference type="Proteomes" id="UP000053766">
    <property type="component" value="Unassembled WGS sequence"/>
</dbReference>